<feature type="signal peptide" evidence="1">
    <location>
        <begin position="1"/>
        <end position="21"/>
    </location>
</feature>
<reference evidence="2 3" key="1">
    <citation type="journal article" date="2011" name="Front. Microbiol.">
        <title>Genomic signatures of strain selection and enhancement in Bacillus atrophaeus var. globigii, a historical biowarfare simulant.</title>
        <authorList>
            <person name="Gibbons H.S."/>
            <person name="Broomall S.M."/>
            <person name="McNew L.A."/>
            <person name="Daligault H."/>
            <person name="Chapman C."/>
            <person name="Bruce D."/>
            <person name="Karavis M."/>
            <person name="Krepps M."/>
            <person name="McGregor P.A."/>
            <person name="Hong C."/>
            <person name="Park K.H."/>
            <person name="Akmal A."/>
            <person name="Feldman A."/>
            <person name="Lin J.S."/>
            <person name="Chang W.E."/>
            <person name="Higgs B.W."/>
            <person name="Demirev P."/>
            <person name="Lindquist J."/>
            <person name="Liem A."/>
            <person name="Fochler E."/>
            <person name="Read T.D."/>
            <person name="Tapia R."/>
            <person name="Johnson S."/>
            <person name="Bishop-Lilly K.A."/>
            <person name="Detter C."/>
            <person name="Han C."/>
            <person name="Sozhamannan S."/>
            <person name="Rosenzweig C.N."/>
            <person name="Skowronski E.W."/>
        </authorList>
    </citation>
    <scope>NUCLEOTIDE SEQUENCE [LARGE SCALE GENOMIC DNA]</scope>
    <source>
        <strain evidence="2 3">MLST1</strain>
    </source>
</reference>
<accession>A0A432W5V1</accession>
<evidence type="ECO:0000256" key="1">
    <source>
        <dbReference type="SAM" id="SignalP"/>
    </source>
</evidence>
<keyword evidence="3" id="KW-1185">Reference proteome</keyword>
<protein>
    <recommendedName>
        <fullName evidence="4">Outer membrane protein beta-barrel domain-containing protein</fullName>
    </recommendedName>
</protein>
<evidence type="ECO:0008006" key="4">
    <source>
        <dbReference type="Google" id="ProtNLM"/>
    </source>
</evidence>
<comment type="caution">
    <text evidence="2">The sequence shown here is derived from an EMBL/GenBank/DDBJ whole genome shotgun (WGS) entry which is preliminary data.</text>
</comment>
<organism evidence="2 3">
    <name type="scientific">Aliidiomarina minuta</name>
    <dbReference type="NCBI Taxonomy" id="880057"/>
    <lineage>
        <taxon>Bacteria</taxon>
        <taxon>Pseudomonadati</taxon>
        <taxon>Pseudomonadota</taxon>
        <taxon>Gammaproteobacteria</taxon>
        <taxon>Alteromonadales</taxon>
        <taxon>Idiomarinaceae</taxon>
        <taxon>Aliidiomarina</taxon>
    </lineage>
</organism>
<dbReference type="EMBL" id="PIPL01000001">
    <property type="protein sequence ID" value="RUO25437.1"/>
    <property type="molecule type" value="Genomic_DNA"/>
</dbReference>
<evidence type="ECO:0000313" key="2">
    <source>
        <dbReference type="EMBL" id="RUO25437.1"/>
    </source>
</evidence>
<keyword evidence="1" id="KW-0732">Signal</keyword>
<dbReference type="AlphaFoldDB" id="A0A432W5V1"/>
<evidence type="ECO:0000313" key="3">
    <source>
        <dbReference type="Proteomes" id="UP000288293"/>
    </source>
</evidence>
<proteinExistence type="predicted"/>
<name>A0A432W5V1_9GAMM</name>
<gene>
    <name evidence="2" type="ORF">CWE09_01490</name>
</gene>
<sequence>MKKIMLTTLLSALALSGAASANINTNYIGGGIWDGGDSTEMHLTTRLQATPVVSILGDYYDVQDGAFEIIAQRSFGRGFRVNLGATHVSYAGSGSDTDFVAGLGLRTPIGQSSVIEFAANYYDAAGGYYGLGAQVQTYISRNLALNYGYKYNDHTESGVSMSNEVRFGLVFAF</sequence>
<dbReference type="Proteomes" id="UP000288293">
    <property type="component" value="Unassembled WGS sequence"/>
</dbReference>
<dbReference type="RefSeq" id="WP_126802136.1">
    <property type="nucleotide sequence ID" value="NZ_PIPL01000001.1"/>
</dbReference>
<feature type="chain" id="PRO_5019545471" description="Outer membrane protein beta-barrel domain-containing protein" evidence="1">
    <location>
        <begin position="22"/>
        <end position="173"/>
    </location>
</feature>